<dbReference type="GeneID" id="87883098"/>
<keyword evidence="2" id="KW-0238">DNA-binding</keyword>
<dbReference type="RefSeq" id="XP_062719638.1">
    <property type="nucleotide sequence ID" value="XM_062864269.1"/>
</dbReference>
<dbReference type="Gene3D" id="1.10.10.60">
    <property type="entry name" value="Homeodomain-like"/>
    <property type="match status" value="1"/>
</dbReference>
<feature type="domain" description="HTH myb-type" evidence="6">
    <location>
        <begin position="1"/>
        <end position="53"/>
    </location>
</feature>
<comment type="caution">
    <text evidence="7">The sequence shown here is derived from an EMBL/GenBank/DDBJ whole genome shotgun (WGS) entry which is preliminary data.</text>
</comment>
<keyword evidence="8" id="KW-1185">Reference proteome</keyword>
<sequence>GTTKGTWSEEEDKRLNEAVQEFGPAWINVVKTVMARGADQCASNRSQVLDPGINHYGRRPTEDGRLLHEVLTHGTNWATISISHSPKRTTSALKSR</sequence>
<dbReference type="PANTHER" id="PTHR46621">
    <property type="entry name" value="SNRNA-ACTIVATING PROTEIN COMPLEX SUBUNIT 4"/>
    <property type="match status" value="1"/>
</dbReference>
<feature type="domain" description="Myb-like" evidence="5">
    <location>
        <begin position="1"/>
        <end position="49"/>
    </location>
</feature>
<reference evidence="7" key="2">
    <citation type="submission" date="2023-06" db="EMBL/GenBank/DDBJ databases">
        <authorList>
            <consortium name="Lawrence Berkeley National Laboratory"/>
            <person name="Mondo S.J."/>
            <person name="Hensen N."/>
            <person name="Bonometti L."/>
            <person name="Westerberg I."/>
            <person name="Brannstrom I.O."/>
            <person name="Guillou S."/>
            <person name="Cros-Aarteil S."/>
            <person name="Calhoun S."/>
            <person name="Haridas S."/>
            <person name="Kuo A."/>
            <person name="Pangilinan J."/>
            <person name="Riley R."/>
            <person name="Labutti K."/>
            <person name="Andreopoulos B."/>
            <person name="Lipzen A."/>
            <person name="Chen C."/>
            <person name="Yanf M."/>
            <person name="Daum C."/>
            <person name="Ng V."/>
            <person name="Clum A."/>
            <person name="Steindorff A."/>
            <person name="Ohm R."/>
            <person name="Martin F."/>
            <person name="Silar P."/>
            <person name="Natvig D."/>
            <person name="Lalanne C."/>
            <person name="Gautier V."/>
            <person name="Ament-Velasquez S.L."/>
            <person name="Kruys A."/>
            <person name="Hutchinson M.I."/>
            <person name="Powell A.J."/>
            <person name="Barry K."/>
            <person name="Miller A.N."/>
            <person name="Grigoriev I.V."/>
            <person name="Debuchy R."/>
            <person name="Gladieux P."/>
            <person name="Thoren M.H."/>
            <person name="Johannesson H."/>
        </authorList>
    </citation>
    <scope>NUCLEOTIDE SEQUENCE</scope>
    <source>
        <strain evidence="7">CBS 333.67</strain>
    </source>
</reference>
<keyword evidence="4" id="KW-0539">Nucleus</keyword>
<evidence type="ECO:0000313" key="8">
    <source>
        <dbReference type="Proteomes" id="UP001273166"/>
    </source>
</evidence>
<evidence type="ECO:0000256" key="2">
    <source>
        <dbReference type="ARBA" id="ARBA00023125"/>
    </source>
</evidence>
<organism evidence="7 8">
    <name type="scientific">Chaetomium strumarium</name>
    <dbReference type="NCBI Taxonomy" id="1170767"/>
    <lineage>
        <taxon>Eukaryota</taxon>
        <taxon>Fungi</taxon>
        <taxon>Dikarya</taxon>
        <taxon>Ascomycota</taxon>
        <taxon>Pezizomycotina</taxon>
        <taxon>Sordariomycetes</taxon>
        <taxon>Sordariomycetidae</taxon>
        <taxon>Sordariales</taxon>
        <taxon>Chaetomiaceae</taxon>
        <taxon>Chaetomium</taxon>
    </lineage>
</organism>
<feature type="non-terminal residue" evidence="7">
    <location>
        <position position="1"/>
    </location>
</feature>
<dbReference type="PANTHER" id="PTHR46621:SF1">
    <property type="entry name" value="SNRNA-ACTIVATING PROTEIN COMPLEX SUBUNIT 4"/>
    <property type="match status" value="1"/>
</dbReference>
<keyword evidence="3" id="KW-0804">Transcription</keyword>
<dbReference type="GO" id="GO:0001006">
    <property type="term" value="F:RNA polymerase III type 3 promoter sequence-specific DNA binding"/>
    <property type="evidence" value="ECO:0007669"/>
    <property type="project" value="TreeGrafter"/>
</dbReference>
<dbReference type="Proteomes" id="UP001273166">
    <property type="component" value="Unassembled WGS sequence"/>
</dbReference>
<gene>
    <name evidence="7" type="ORF">B0T15DRAFT_384341</name>
</gene>
<evidence type="ECO:0000259" key="6">
    <source>
        <dbReference type="PROSITE" id="PS51294"/>
    </source>
</evidence>
<evidence type="ECO:0000256" key="1">
    <source>
        <dbReference type="ARBA" id="ARBA00023015"/>
    </source>
</evidence>
<dbReference type="SUPFAM" id="SSF46689">
    <property type="entry name" value="Homeodomain-like"/>
    <property type="match status" value="1"/>
</dbReference>
<evidence type="ECO:0000256" key="4">
    <source>
        <dbReference type="ARBA" id="ARBA00023242"/>
    </source>
</evidence>
<evidence type="ECO:0000256" key="3">
    <source>
        <dbReference type="ARBA" id="ARBA00023163"/>
    </source>
</evidence>
<dbReference type="GO" id="GO:0042796">
    <property type="term" value="P:snRNA transcription by RNA polymerase III"/>
    <property type="evidence" value="ECO:0007669"/>
    <property type="project" value="TreeGrafter"/>
</dbReference>
<dbReference type="InterPro" id="IPR051575">
    <property type="entry name" value="Myb-like_DNA-bd"/>
</dbReference>
<dbReference type="GO" id="GO:0019185">
    <property type="term" value="C:snRNA-activating protein complex"/>
    <property type="evidence" value="ECO:0007669"/>
    <property type="project" value="TreeGrafter"/>
</dbReference>
<protein>
    <recommendedName>
        <fullName evidence="9">Myb-like domain-containing protein</fullName>
    </recommendedName>
</protein>
<dbReference type="InterPro" id="IPR009057">
    <property type="entry name" value="Homeodomain-like_sf"/>
</dbReference>
<dbReference type="PROSITE" id="PS51294">
    <property type="entry name" value="HTH_MYB"/>
    <property type="match status" value="1"/>
</dbReference>
<proteinExistence type="predicted"/>
<dbReference type="GO" id="GO:0042795">
    <property type="term" value="P:snRNA transcription by RNA polymerase II"/>
    <property type="evidence" value="ECO:0007669"/>
    <property type="project" value="TreeGrafter"/>
</dbReference>
<name>A0AAJ0M002_9PEZI</name>
<dbReference type="Pfam" id="PF00249">
    <property type="entry name" value="Myb_DNA-binding"/>
    <property type="match status" value="1"/>
</dbReference>
<evidence type="ECO:0000313" key="7">
    <source>
        <dbReference type="EMBL" id="KAK3303858.1"/>
    </source>
</evidence>
<dbReference type="EMBL" id="JAUDZG010000006">
    <property type="protein sequence ID" value="KAK3303858.1"/>
    <property type="molecule type" value="Genomic_DNA"/>
</dbReference>
<keyword evidence="1" id="KW-0805">Transcription regulation</keyword>
<feature type="non-terminal residue" evidence="7">
    <location>
        <position position="96"/>
    </location>
</feature>
<evidence type="ECO:0008006" key="9">
    <source>
        <dbReference type="Google" id="ProtNLM"/>
    </source>
</evidence>
<evidence type="ECO:0000259" key="5">
    <source>
        <dbReference type="PROSITE" id="PS50090"/>
    </source>
</evidence>
<reference evidence="7" key="1">
    <citation type="journal article" date="2023" name="Mol. Phylogenet. Evol.">
        <title>Genome-scale phylogeny and comparative genomics of the fungal order Sordariales.</title>
        <authorList>
            <person name="Hensen N."/>
            <person name="Bonometti L."/>
            <person name="Westerberg I."/>
            <person name="Brannstrom I.O."/>
            <person name="Guillou S."/>
            <person name="Cros-Aarteil S."/>
            <person name="Calhoun S."/>
            <person name="Haridas S."/>
            <person name="Kuo A."/>
            <person name="Mondo S."/>
            <person name="Pangilinan J."/>
            <person name="Riley R."/>
            <person name="LaButti K."/>
            <person name="Andreopoulos B."/>
            <person name="Lipzen A."/>
            <person name="Chen C."/>
            <person name="Yan M."/>
            <person name="Daum C."/>
            <person name="Ng V."/>
            <person name="Clum A."/>
            <person name="Steindorff A."/>
            <person name="Ohm R.A."/>
            <person name="Martin F."/>
            <person name="Silar P."/>
            <person name="Natvig D.O."/>
            <person name="Lalanne C."/>
            <person name="Gautier V."/>
            <person name="Ament-Velasquez S.L."/>
            <person name="Kruys A."/>
            <person name="Hutchinson M.I."/>
            <person name="Powell A.J."/>
            <person name="Barry K."/>
            <person name="Miller A.N."/>
            <person name="Grigoriev I.V."/>
            <person name="Debuchy R."/>
            <person name="Gladieux P."/>
            <person name="Hiltunen Thoren M."/>
            <person name="Johannesson H."/>
        </authorList>
    </citation>
    <scope>NUCLEOTIDE SEQUENCE</scope>
    <source>
        <strain evidence="7">CBS 333.67</strain>
    </source>
</reference>
<dbReference type="PROSITE" id="PS50090">
    <property type="entry name" value="MYB_LIKE"/>
    <property type="match status" value="1"/>
</dbReference>
<accession>A0AAJ0M002</accession>
<dbReference type="InterPro" id="IPR001005">
    <property type="entry name" value="SANT/Myb"/>
</dbReference>
<dbReference type="AlphaFoldDB" id="A0AAJ0M002"/>
<dbReference type="InterPro" id="IPR017930">
    <property type="entry name" value="Myb_dom"/>
</dbReference>
<dbReference type="GO" id="GO:0000978">
    <property type="term" value="F:RNA polymerase II cis-regulatory region sequence-specific DNA binding"/>
    <property type="evidence" value="ECO:0007669"/>
    <property type="project" value="TreeGrafter"/>
</dbReference>